<dbReference type="InterPro" id="IPR051257">
    <property type="entry name" value="Diverse_CBS-Domain"/>
</dbReference>
<gene>
    <name evidence="4" type="ORF">CLV72_108192</name>
</gene>
<dbReference type="SMART" id="SM00116">
    <property type="entry name" value="CBS"/>
    <property type="match status" value="2"/>
</dbReference>
<keyword evidence="1 2" id="KW-0129">CBS domain</keyword>
<protein>
    <submittedName>
        <fullName evidence="4">CBS domain protein</fullName>
    </submittedName>
</protein>
<evidence type="ECO:0000313" key="4">
    <source>
        <dbReference type="EMBL" id="PRX96186.1"/>
    </source>
</evidence>
<dbReference type="PANTHER" id="PTHR43080:SF2">
    <property type="entry name" value="CBS DOMAIN-CONTAINING PROTEIN"/>
    <property type="match status" value="1"/>
</dbReference>
<feature type="domain" description="CBS" evidence="3">
    <location>
        <begin position="74"/>
        <end position="129"/>
    </location>
</feature>
<sequence length="139" mass="14715">MAEKVRDVMTADPATLGRRAPVTEAARVMRDSGVGDVLVVDDDMLYGVVTDRDIVVRGVAEARDPGSTTVEALCSSDIAVVAPDDDVKKAVRLMRERAVRRLPVVDDDRLVGVVSIGDLAVDRDPGSALADISASSPNE</sequence>
<dbReference type="InterPro" id="IPR000644">
    <property type="entry name" value="CBS_dom"/>
</dbReference>
<evidence type="ECO:0000313" key="5">
    <source>
        <dbReference type="Proteomes" id="UP000237846"/>
    </source>
</evidence>
<evidence type="ECO:0000259" key="3">
    <source>
        <dbReference type="PROSITE" id="PS51371"/>
    </source>
</evidence>
<feature type="domain" description="CBS" evidence="3">
    <location>
        <begin position="9"/>
        <end position="65"/>
    </location>
</feature>
<dbReference type="RefSeq" id="WP_106250894.1">
    <property type="nucleotide sequence ID" value="NZ_PVZC01000008.1"/>
</dbReference>
<organism evidence="4 5">
    <name type="scientific">Allonocardiopsis opalescens</name>
    <dbReference type="NCBI Taxonomy" id="1144618"/>
    <lineage>
        <taxon>Bacteria</taxon>
        <taxon>Bacillati</taxon>
        <taxon>Actinomycetota</taxon>
        <taxon>Actinomycetes</taxon>
        <taxon>Streptosporangiales</taxon>
        <taxon>Allonocardiopsis</taxon>
    </lineage>
</organism>
<reference evidence="4 5" key="1">
    <citation type="submission" date="2018-03" db="EMBL/GenBank/DDBJ databases">
        <title>Genomic Encyclopedia of Archaeal and Bacterial Type Strains, Phase II (KMG-II): from individual species to whole genera.</title>
        <authorList>
            <person name="Goeker M."/>
        </authorList>
    </citation>
    <scope>NUCLEOTIDE SEQUENCE [LARGE SCALE GENOMIC DNA]</scope>
    <source>
        <strain evidence="4 5">DSM 45601</strain>
    </source>
</reference>
<evidence type="ECO:0000256" key="2">
    <source>
        <dbReference type="PROSITE-ProRule" id="PRU00703"/>
    </source>
</evidence>
<dbReference type="PROSITE" id="PS51371">
    <property type="entry name" value="CBS"/>
    <property type="match status" value="2"/>
</dbReference>
<dbReference type="AlphaFoldDB" id="A0A2T0PXR0"/>
<dbReference type="PANTHER" id="PTHR43080">
    <property type="entry name" value="CBS DOMAIN-CONTAINING PROTEIN CBSX3, MITOCHONDRIAL"/>
    <property type="match status" value="1"/>
</dbReference>
<dbReference type="Gene3D" id="3.10.580.10">
    <property type="entry name" value="CBS-domain"/>
    <property type="match status" value="1"/>
</dbReference>
<name>A0A2T0PXR0_9ACTN</name>
<dbReference type="EMBL" id="PVZC01000008">
    <property type="protein sequence ID" value="PRX96186.1"/>
    <property type="molecule type" value="Genomic_DNA"/>
</dbReference>
<dbReference type="Pfam" id="PF00571">
    <property type="entry name" value="CBS"/>
    <property type="match status" value="2"/>
</dbReference>
<dbReference type="InterPro" id="IPR046342">
    <property type="entry name" value="CBS_dom_sf"/>
</dbReference>
<dbReference type="Proteomes" id="UP000237846">
    <property type="component" value="Unassembled WGS sequence"/>
</dbReference>
<evidence type="ECO:0000256" key="1">
    <source>
        <dbReference type="ARBA" id="ARBA00023122"/>
    </source>
</evidence>
<dbReference type="SUPFAM" id="SSF54631">
    <property type="entry name" value="CBS-domain pair"/>
    <property type="match status" value="1"/>
</dbReference>
<keyword evidence="5" id="KW-1185">Reference proteome</keyword>
<dbReference type="OrthoDB" id="9789996at2"/>
<proteinExistence type="predicted"/>
<accession>A0A2T0PXR0</accession>
<comment type="caution">
    <text evidence="4">The sequence shown here is derived from an EMBL/GenBank/DDBJ whole genome shotgun (WGS) entry which is preliminary data.</text>
</comment>